<feature type="domain" description="Retrovirus-related Pol polyprotein from transposon TNT 1-94-like beta-barrel" evidence="1">
    <location>
        <begin position="3"/>
        <end position="61"/>
    </location>
</feature>
<keyword evidence="3" id="KW-1185">Reference proteome</keyword>
<accession>A0A151S362</accession>
<reference evidence="2" key="1">
    <citation type="journal article" date="2012" name="Nat. Biotechnol.">
        <title>Draft genome sequence of pigeonpea (Cajanus cajan), an orphan legume crop of resource-poor farmers.</title>
        <authorList>
            <person name="Varshney R.K."/>
            <person name="Chen W."/>
            <person name="Li Y."/>
            <person name="Bharti A.K."/>
            <person name="Saxena R.K."/>
            <person name="Schlueter J.A."/>
            <person name="Donoghue M.T."/>
            <person name="Azam S."/>
            <person name="Fan G."/>
            <person name="Whaley A.M."/>
            <person name="Farmer A.D."/>
            <person name="Sheridan J."/>
            <person name="Iwata A."/>
            <person name="Tuteja R."/>
            <person name="Penmetsa R.V."/>
            <person name="Wu W."/>
            <person name="Upadhyaya H.D."/>
            <person name="Yang S.P."/>
            <person name="Shah T."/>
            <person name="Saxena K.B."/>
            <person name="Michael T."/>
            <person name="McCombie W.R."/>
            <person name="Yang B."/>
            <person name="Zhang G."/>
            <person name="Yang H."/>
            <person name="Wang J."/>
            <person name="Spillane C."/>
            <person name="Cook D.R."/>
            <person name="May G.D."/>
            <person name="Xu X."/>
            <person name="Jackson S.A."/>
        </authorList>
    </citation>
    <scope>NUCLEOTIDE SEQUENCE [LARGE SCALE GENOMIC DNA]</scope>
</reference>
<dbReference type="Proteomes" id="UP000075243">
    <property type="component" value="Unassembled WGS sequence"/>
</dbReference>
<dbReference type="EMBL" id="KQ483482">
    <property type="protein sequence ID" value="KYP49194.1"/>
    <property type="molecule type" value="Genomic_DNA"/>
</dbReference>
<gene>
    <name evidence="2" type="ORF">KK1_029129</name>
</gene>
<dbReference type="Pfam" id="PF22936">
    <property type="entry name" value="Pol_BBD"/>
    <property type="match status" value="1"/>
</dbReference>
<evidence type="ECO:0000259" key="1">
    <source>
        <dbReference type="Pfam" id="PF22936"/>
    </source>
</evidence>
<dbReference type="InterPro" id="IPR054722">
    <property type="entry name" value="PolX-like_BBD"/>
</dbReference>
<organism evidence="2 3">
    <name type="scientific">Cajanus cajan</name>
    <name type="common">Pigeon pea</name>
    <name type="synonym">Cajanus indicus</name>
    <dbReference type="NCBI Taxonomy" id="3821"/>
    <lineage>
        <taxon>Eukaryota</taxon>
        <taxon>Viridiplantae</taxon>
        <taxon>Streptophyta</taxon>
        <taxon>Embryophyta</taxon>
        <taxon>Tracheophyta</taxon>
        <taxon>Spermatophyta</taxon>
        <taxon>Magnoliopsida</taxon>
        <taxon>eudicotyledons</taxon>
        <taxon>Gunneridae</taxon>
        <taxon>Pentapetalae</taxon>
        <taxon>rosids</taxon>
        <taxon>fabids</taxon>
        <taxon>Fabales</taxon>
        <taxon>Fabaceae</taxon>
        <taxon>Papilionoideae</taxon>
        <taxon>50 kb inversion clade</taxon>
        <taxon>NPAAA clade</taxon>
        <taxon>indigoferoid/millettioid clade</taxon>
        <taxon>Phaseoleae</taxon>
        <taxon>Cajanus</taxon>
    </lineage>
</organism>
<name>A0A151S362_CAJCA</name>
<evidence type="ECO:0000313" key="2">
    <source>
        <dbReference type="EMBL" id="KYP49194.1"/>
    </source>
</evidence>
<evidence type="ECO:0000313" key="3">
    <source>
        <dbReference type="Proteomes" id="UP000075243"/>
    </source>
</evidence>
<sequence length="67" mass="7462">MVEYLTDVRNVQQCPIGLPDGKQISATREGTVVISYTLKLNHVLYVPSLKCNLISVSQLIDELNCKV</sequence>
<protein>
    <recommendedName>
        <fullName evidence="1">Retrovirus-related Pol polyprotein from transposon TNT 1-94-like beta-barrel domain-containing protein</fullName>
    </recommendedName>
</protein>
<proteinExistence type="predicted"/>
<dbReference type="Gramene" id="C.cajan_27899.t">
    <property type="protein sequence ID" value="C.cajan_27899.t.cds1"/>
    <property type="gene ID" value="C.cajan_27899"/>
</dbReference>
<dbReference type="AlphaFoldDB" id="A0A151S362"/>